<gene>
    <name evidence="2" type="ORF">ACH5RR_038969</name>
</gene>
<keyword evidence="1" id="KW-0732">Signal</keyword>
<comment type="caution">
    <text evidence="2">The sequence shown here is derived from an EMBL/GenBank/DDBJ whole genome shotgun (WGS) entry which is preliminary data.</text>
</comment>
<reference evidence="2 3" key="1">
    <citation type="submission" date="2024-11" db="EMBL/GenBank/DDBJ databases">
        <title>A near-complete genome assembly of Cinchona calisaya.</title>
        <authorList>
            <person name="Lian D.C."/>
            <person name="Zhao X.W."/>
            <person name="Wei L."/>
        </authorList>
    </citation>
    <scope>NUCLEOTIDE SEQUENCE [LARGE SCALE GENOMIC DNA]</scope>
    <source>
        <tissue evidence="2">Nenye</tissue>
    </source>
</reference>
<proteinExistence type="predicted"/>
<keyword evidence="3" id="KW-1185">Reference proteome</keyword>
<feature type="signal peptide" evidence="1">
    <location>
        <begin position="1"/>
        <end position="24"/>
    </location>
</feature>
<evidence type="ECO:0000313" key="3">
    <source>
        <dbReference type="Proteomes" id="UP001630127"/>
    </source>
</evidence>
<sequence>MSSMIQIPFRRLLISAIAAPVVQELPVTIVNSKALEETTITPFDRHTQMDEESVIGGDVTMHSTNMISIQFVTINSLADGSFGDSLHQSENTKQEAVSFFLRLLTDEGIDRDMMDRFLENVPSLILDNQNALPL</sequence>
<feature type="chain" id="PRO_5044819324" evidence="1">
    <location>
        <begin position="25"/>
        <end position="134"/>
    </location>
</feature>
<accession>A0ABD2XYM4</accession>
<dbReference type="Proteomes" id="UP001630127">
    <property type="component" value="Unassembled WGS sequence"/>
</dbReference>
<protein>
    <submittedName>
        <fullName evidence="2">Uncharacterized protein</fullName>
    </submittedName>
</protein>
<evidence type="ECO:0000313" key="2">
    <source>
        <dbReference type="EMBL" id="KAL3499876.1"/>
    </source>
</evidence>
<organism evidence="2 3">
    <name type="scientific">Cinchona calisaya</name>
    <dbReference type="NCBI Taxonomy" id="153742"/>
    <lineage>
        <taxon>Eukaryota</taxon>
        <taxon>Viridiplantae</taxon>
        <taxon>Streptophyta</taxon>
        <taxon>Embryophyta</taxon>
        <taxon>Tracheophyta</taxon>
        <taxon>Spermatophyta</taxon>
        <taxon>Magnoliopsida</taxon>
        <taxon>eudicotyledons</taxon>
        <taxon>Gunneridae</taxon>
        <taxon>Pentapetalae</taxon>
        <taxon>asterids</taxon>
        <taxon>lamiids</taxon>
        <taxon>Gentianales</taxon>
        <taxon>Rubiaceae</taxon>
        <taxon>Cinchonoideae</taxon>
        <taxon>Cinchoneae</taxon>
        <taxon>Cinchona</taxon>
    </lineage>
</organism>
<evidence type="ECO:0000256" key="1">
    <source>
        <dbReference type="SAM" id="SignalP"/>
    </source>
</evidence>
<dbReference type="AlphaFoldDB" id="A0ABD2XYM4"/>
<dbReference type="EMBL" id="JBJUIK010000016">
    <property type="protein sequence ID" value="KAL3499876.1"/>
    <property type="molecule type" value="Genomic_DNA"/>
</dbReference>
<name>A0ABD2XYM4_9GENT</name>